<dbReference type="AlphaFoldDB" id="A0A3B1CK83"/>
<keyword evidence="1" id="KW-0812">Transmembrane</keyword>
<dbReference type="GO" id="GO:0006629">
    <property type="term" value="P:lipid metabolic process"/>
    <property type="evidence" value="ECO:0007669"/>
    <property type="project" value="InterPro"/>
</dbReference>
<feature type="transmembrane region" description="Helical" evidence="1">
    <location>
        <begin position="81"/>
        <end position="107"/>
    </location>
</feature>
<dbReference type="EMBL" id="UOGD01000239">
    <property type="protein sequence ID" value="VAX23080.1"/>
    <property type="molecule type" value="Genomic_DNA"/>
</dbReference>
<name>A0A3B1CK83_9ZZZZ</name>
<organism evidence="3">
    <name type="scientific">hydrothermal vent metagenome</name>
    <dbReference type="NCBI Taxonomy" id="652676"/>
    <lineage>
        <taxon>unclassified sequences</taxon>
        <taxon>metagenomes</taxon>
        <taxon>ecological metagenomes</taxon>
    </lineage>
</organism>
<dbReference type="InterPro" id="IPR026037">
    <property type="entry name" value="PgpA"/>
</dbReference>
<feature type="transmembrane region" description="Helical" evidence="1">
    <location>
        <begin position="18"/>
        <end position="37"/>
    </location>
</feature>
<gene>
    <name evidence="3" type="ORF">MNBD_IGNAVI01-2486</name>
</gene>
<dbReference type="GO" id="GO:0008962">
    <property type="term" value="F:phosphatidylglycerophosphatase activity"/>
    <property type="evidence" value="ECO:0007669"/>
    <property type="project" value="UniProtKB-EC"/>
</dbReference>
<evidence type="ECO:0000256" key="1">
    <source>
        <dbReference type="SAM" id="Phobius"/>
    </source>
</evidence>
<feature type="transmembrane region" description="Helical" evidence="1">
    <location>
        <begin position="44"/>
        <end position="61"/>
    </location>
</feature>
<keyword evidence="1" id="KW-1133">Transmembrane helix</keyword>
<evidence type="ECO:0000259" key="2">
    <source>
        <dbReference type="Pfam" id="PF04608"/>
    </source>
</evidence>
<dbReference type="PIRSF" id="PIRSF006162">
    <property type="entry name" value="PgpA"/>
    <property type="match status" value="1"/>
</dbReference>
<dbReference type="InterPro" id="IPR036681">
    <property type="entry name" value="PgpA-like_sf"/>
</dbReference>
<protein>
    <submittedName>
        <fullName evidence="3">Phosphatidylglycerophosphatase A</fullName>
        <ecNumber evidence="3">3.1.3.27</ecNumber>
    </submittedName>
</protein>
<proteinExistence type="predicted"/>
<accession>A0A3B1CK83</accession>
<dbReference type="CDD" id="cd06971">
    <property type="entry name" value="PgpA"/>
    <property type="match status" value="1"/>
</dbReference>
<dbReference type="InterPro" id="IPR007686">
    <property type="entry name" value="YutG/PgpA"/>
</dbReference>
<feature type="transmembrane region" description="Helical" evidence="1">
    <location>
        <begin position="128"/>
        <end position="149"/>
    </location>
</feature>
<keyword evidence="1" id="KW-0472">Membrane</keyword>
<sequence length="150" mass="17033">MKINAFERTLGSGFYTGYIPFASGTFGSLFALAIYLIPGFENPTILLTLISLFSIIGIYVGSKFEKVYGKDPPQCTIDEFVGMWITLLFVPKYIWYIVFAFIIWRILDIVKPFPVNILEKIKGGWGIMLDDIVAGLYSLILVHIIIYFIN</sequence>
<keyword evidence="3" id="KW-0378">Hydrolase</keyword>
<dbReference type="PANTHER" id="PTHR36305:SF1">
    <property type="entry name" value="PHOSPHATIDYLGLYCEROPHOSPHATASE A"/>
    <property type="match status" value="1"/>
</dbReference>
<reference evidence="3" key="1">
    <citation type="submission" date="2018-06" db="EMBL/GenBank/DDBJ databases">
        <authorList>
            <person name="Zhirakovskaya E."/>
        </authorList>
    </citation>
    <scope>NUCLEOTIDE SEQUENCE</scope>
</reference>
<feature type="domain" description="YutG/PgpA" evidence="2">
    <location>
        <begin position="10"/>
        <end position="145"/>
    </location>
</feature>
<dbReference type="Pfam" id="PF04608">
    <property type="entry name" value="PgpA"/>
    <property type="match status" value="1"/>
</dbReference>
<dbReference type="PANTHER" id="PTHR36305">
    <property type="entry name" value="PHOSPHATIDYLGLYCEROPHOSPHATASE A"/>
    <property type="match status" value="1"/>
</dbReference>
<dbReference type="EC" id="3.1.3.27" evidence="3"/>
<dbReference type="SUPFAM" id="SSF101307">
    <property type="entry name" value="YutG-like"/>
    <property type="match status" value="1"/>
</dbReference>
<evidence type="ECO:0000313" key="3">
    <source>
        <dbReference type="EMBL" id="VAX23080.1"/>
    </source>
</evidence>